<dbReference type="AlphaFoldDB" id="A0A1H2EG99"/>
<gene>
    <name evidence="2" type="ORF">SAMN04488548_13112</name>
</gene>
<sequence>MKQKYEDEKLARKQQYDQEKAARKERYEADKKALQAQKLDKDLNKRRSDELKAQYDSDMAGMKAAMSRRSWRRSRSLSVLPSRLRRWVPARV</sequence>
<proteinExistence type="predicted"/>
<dbReference type="EMBL" id="FNLM01000031">
    <property type="protein sequence ID" value="SDT94111.1"/>
    <property type="molecule type" value="Genomic_DNA"/>
</dbReference>
<reference evidence="2 3" key="1">
    <citation type="submission" date="2016-10" db="EMBL/GenBank/DDBJ databases">
        <authorList>
            <person name="de Groot N.N."/>
        </authorList>
    </citation>
    <scope>NUCLEOTIDE SEQUENCE [LARGE SCALE GENOMIC DNA]</scope>
    <source>
        <strain evidence="2 3">DSM 44215</strain>
    </source>
</reference>
<dbReference type="Proteomes" id="UP000183180">
    <property type="component" value="Unassembled WGS sequence"/>
</dbReference>
<accession>A0A1H2EG99</accession>
<evidence type="ECO:0000256" key="1">
    <source>
        <dbReference type="SAM" id="MobiDB-lite"/>
    </source>
</evidence>
<name>A0A1H2EG99_9ACTN</name>
<organism evidence="2 3">
    <name type="scientific">Gordonia westfalica</name>
    <dbReference type="NCBI Taxonomy" id="158898"/>
    <lineage>
        <taxon>Bacteria</taxon>
        <taxon>Bacillati</taxon>
        <taxon>Actinomycetota</taxon>
        <taxon>Actinomycetes</taxon>
        <taxon>Mycobacteriales</taxon>
        <taxon>Gordoniaceae</taxon>
        <taxon>Gordonia</taxon>
    </lineage>
</organism>
<dbReference type="STRING" id="158898.SAMN04488548_13112"/>
<evidence type="ECO:0000313" key="3">
    <source>
        <dbReference type="Proteomes" id="UP000183180"/>
    </source>
</evidence>
<feature type="region of interest" description="Disordered" evidence="1">
    <location>
        <begin position="1"/>
        <end position="52"/>
    </location>
</feature>
<protein>
    <submittedName>
        <fullName evidence="2">Uncharacterized protein</fullName>
    </submittedName>
</protein>
<evidence type="ECO:0000313" key="2">
    <source>
        <dbReference type="EMBL" id="SDT94111.1"/>
    </source>
</evidence>
<dbReference type="RefSeq" id="WP_074848432.1">
    <property type="nucleotide sequence ID" value="NZ_FNLM01000031.1"/>
</dbReference>